<organism evidence="1 2">
    <name type="scientific">Heterotrigona itama</name>
    <dbReference type="NCBI Taxonomy" id="395501"/>
    <lineage>
        <taxon>Eukaryota</taxon>
        <taxon>Metazoa</taxon>
        <taxon>Ecdysozoa</taxon>
        <taxon>Arthropoda</taxon>
        <taxon>Hexapoda</taxon>
        <taxon>Insecta</taxon>
        <taxon>Pterygota</taxon>
        <taxon>Neoptera</taxon>
        <taxon>Endopterygota</taxon>
        <taxon>Hymenoptera</taxon>
        <taxon>Apocrita</taxon>
        <taxon>Aculeata</taxon>
        <taxon>Apoidea</taxon>
        <taxon>Anthophila</taxon>
        <taxon>Apidae</taxon>
        <taxon>Heterotrigona</taxon>
    </lineage>
</organism>
<name>A0A6V7H6X2_9HYME</name>
<feature type="non-terminal residue" evidence="1">
    <location>
        <position position="1"/>
    </location>
</feature>
<proteinExistence type="predicted"/>
<accession>A0A6V7H6X2</accession>
<dbReference type="EMBL" id="CAJDYZ010007487">
    <property type="protein sequence ID" value="CAD1474344.1"/>
    <property type="molecule type" value="Genomic_DNA"/>
</dbReference>
<evidence type="ECO:0000313" key="1">
    <source>
        <dbReference type="EMBL" id="CAD1474344.1"/>
    </source>
</evidence>
<keyword evidence="2" id="KW-1185">Reference proteome</keyword>
<dbReference type="AlphaFoldDB" id="A0A6V7H6X2"/>
<comment type="caution">
    <text evidence="1">The sequence shown here is derived from an EMBL/GenBank/DDBJ whole genome shotgun (WGS) entry which is preliminary data.</text>
</comment>
<protein>
    <submittedName>
        <fullName evidence="1">Uncharacterized protein</fullName>
    </submittedName>
</protein>
<dbReference type="OrthoDB" id="10508628at2759"/>
<evidence type="ECO:0000313" key="2">
    <source>
        <dbReference type="Proteomes" id="UP000752696"/>
    </source>
</evidence>
<sequence>RAVYLDGDFYIVGYRPISIAIAAYAQNSGQAFKYPAGRMYEKKRKRYAHTRRTCRKRAAVADLRDRYQILEDNRQLSLRKDCTPCRWVVRLTQTWQPRDSGNTDQRHVFISLS</sequence>
<reference evidence="1" key="1">
    <citation type="submission" date="2020-07" db="EMBL/GenBank/DDBJ databases">
        <authorList>
            <person name="Nazaruddin N."/>
        </authorList>
    </citation>
    <scope>NUCLEOTIDE SEQUENCE</scope>
</reference>
<gene>
    <name evidence="1" type="ORF">MHI_LOCUS461951</name>
</gene>
<dbReference type="Proteomes" id="UP000752696">
    <property type="component" value="Unassembled WGS sequence"/>
</dbReference>